<dbReference type="InterPro" id="IPR004100">
    <property type="entry name" value="ATPase_F1/V1/A1_a/bsu_N"/>
</dbReference>
<evidence type="ECO:0000256" key="5">
    <source>
        <dbReference type="ARBA" id="ARBA00022840"/>
    </source>
</evidence>
<dbReference type="EMBL" id="UYRT01116408">
    <property type="protein sequence ID" value="VDN49754.1"/>
    <property type="molecule type" value="Genomic_DNA"/>
</dbReference>
<dbReference type="Gene3D" id="2.40.10.170">
    <property type="match status" value="1"/>
</dbReference>
<evidence type="ECO:0000259" key="10">
    <source>
        <dbReference type="Pfam" id="PF02874"/>
    </source>
</evidence>
<keyword evidence="9" id="KW-0066">ATP synthesis</keyword>
<dbReference type="SUPFAM" id="SSF50615">
    <property type="entry name" value="N-terminal domain of alpha and beta subunits of F1 ATP synthase"/>
    <property type="match status" value="1"/>
</dbReference>
<accession>A0A3P7P2Y9</accession>
<evidence type="ECO:0000256" key="8">
    <source>
        <dbReference type="ARBA" id="ARBA00023196"/>
    </source>
</evidence>
<name>A0A3P7P2Y9_9BILA</name>
<reference evidence="11 12" key="1">
    <citation type="submission" date="2018-11" db="EMBL/GenBank/DDBJ databases">
        <authorList>
            <consortium name="Pathogen Informatics"/>
        </authorList>
    </citation>
    <scope>NUCLEOTIDE SEQUENCE [LARGE SCALE GENOMIC DNA]</scope>
</reference>
<keyword evidence="8" id="KW-0139">CF(1)</keyword>
<dbReference type="InterPro" id="IPR050053">
    <property type="entry name" value="ATPase_alpha/beta_chains"/>
</dbReference>
<proteinExistence type="inferred from homology"/>
<dbReference type="InterPro" id="IPR036121">
    <property type="entry name" value="ATPase_F1/V1/A1_a/bsu_N_sf"/>
</dbReference>
<dbReference type="Pfam" id="PF02874">
    <property type="entry name" value="ATP-synt_ab_N"/>
    <property type="match status" value="1"/>
</dbReference>
<keyword evidence="5" id="KW-0067">ATP-binding</keyword>
<dbReference type="GO" id="GO:0046933">
    <property type="term" value="F:proton-transporting ATP synthase activity, rotational mechanism"/>
    <property type="evidence" value="ECO:0007669"/>
    <property type="project" value="TreeGrafter"/>
</dbReference>
<protein>
    <recommendedName>
        <fullName evidence="10">ATPase F1/V1/A1 complex alpha/beta subunit N-terminal domain-containing protein</fullName>
    </recommendedName>
</protein>
<evidence type="ECO:0000313" key="11">
    <source>
        <dbReference type="EMBL" id="VDN49754.1"/>
    </source>
</evidence>
<evidence type="ECO:0000256" key="3">
    <source>
        <dbReference type="ARBA" id="ARBA00022448"/>
    </source>
</evidence>
<evidence type="ECO:0000256" key="7">
    <source>
        <dbReference type="ARBA" id="ARBA00023136"/>
    </source>
</evidence>
<organism evidence="11 12">
    <name type="scientific">Gongylonema pulchrum</name>
    <dbReference type="NCBI Taxonomy" id="637853"/>
    <lineage>
        <taxon>Eukaryota</taxon>
        <taxon>Metazoa</taxon>
        <taxon>Ecdysozoa</taxon>
        <taxon>Nematoda</taxon>
        <taxon>Chromadorea</taxon>
        <taxon>Rhabditida</taxon>
        <taxon>Spirurina</taxon>
        <taxon>Spiruromorpha</taxon>
        <taxon>Spiruroidea</taxon>
        <taxon>Gongylonematidae</taxon>
        <taxon>Gongylonema</taxon>
    </lineage>
</organism>
<dbReference type="Proteomes" id="UP000271098">
    <property type="component" value="Unassembled WGS sequence"/>
</dbReference>
<comment type="similarity">
    <text evidence="2">Belongs to the ATPase alpha/beta chains family.</text>
</comment>
<evidence type="ECO:0000256" key="2">
    <source>
        <dbReference type="ARBA" id="ARBA00008936"/>
    </source>
</evidence>
<evidence type="ECO:0000256" key="4">
    <source>
        <dbReference type="ARBA" id="ARBA00022741"/>
    </source>
</evidence>
<evidence type="ECO:0000313" key="12">
    <source>
        <dbReference type="Proteomes" id="UP000271098"/>
    </source>
</evidence>
<dbReference type="PANTHER" id="PTHR15184:SF71">
    <property type="entry name" value="ATP SYNTHASE SUBUNIT BETA, MITOCHONDRIAL"/>
    <property type="match status" value="1"/>
</dbReference>
<dbReference type="GO" id="GO:0042776">
    <property type="term" value="P:proton motive force-driven mitochondrial ATP synthesis"/>
    <property type="evidence" value="ECO:0007669"/>
    <property type="project" value="TreeGrafter"/>
</dbReference>
<dbReference type="AlphaFoldDB" id="A0A3P7P2Y9"/>
<feature type="non-terminal residue" evidence="11">
    <location>
        <position position="114"/>
    </location>
</feature>
<keyword evidence="6" id="KW-0406">Ion transport</keyword>
<evidence type="ECO:0000256" key="6">
    <source>
        <dbReference type="ARBA" id="ARBA00023065"/>
    </source>
</evidence>
<dbReference type="GO" id="GO:0045259">
    <property type="term" value="C:proton-transporting ATP synthase complex"/>
    <property type="evidence" value="ECO:0007669"/>
    <property type="project" value="UniProtKB-KW"/>
</dbReference>
<keyword evidence="7" id="KW-0472">Membrane</keyword>
<keyword evidence="12" id="KW-1185">Reference proteome</keyword>
<evidence type="ECO:0000256" key="1">
    <source>
        <dbReference type="ARBA" id="ARBA00004370"/>
    </source>
</evidence>
<dbReference type="OrthoDB" id="14523at2759"/>
<keyword evidence="4" id="KW-0547">Nucleotide-binding</keyword>
<comment type="subcellular location">
    <subcellularLocation>
        <location evidence="1">Membrane</location>
    </subcellularLocation>
</comment>
<sequence length="114" mass="12845">MPFKATAKGSKGRIVAVIGAVVDVQFDEGLPPILNGLEVSGRKPRLILEVSQHLGNFCFSLVCTVPYFTRYASVYLRLQITTLQLRPPSRFCSERPIFSEHLWPLLLIRFQGVK</sequence>
<dbReference type="GO" id="GO:0005524">
    <property type="term" value="F:ATP binding"/>
    <property type="evidence" value="ECO:0007669"/>
    <property type="project" value="UniProtKB-KW"/>
</dbReference>
<gene>
    <name evidence="11" type="ORF">GPUH_LOCUS26975</name>
</gene>
<keyword evidence="3" id="KW-0813">Transport</keyword>
<dbReference type="GO" id="GO:0005739">
    <property type="term" value="C:mitochondrion"/>
    <property type="evidence" value="ECO:0007669"/>
    <property type="project" value="GOC"/>
</dbReference>
<dbReference type="PANTHER" id="PTHR15184">
    <property type="entry name" value="ATP SYNTHASE"/>
    <property type="match status" value="1"/>
</dbReference>
<feature type="domain" description="ATPase F1/V1/A1 complex alpha/beta subunit N-terminal" evidence="10">
    <location>
        <begin position="14"/>
        <end position="56"/>
    </location>
</feature>
<evidence type="ECO:0000256" key="9">
    <source>
        <dbReference type="ARBA" id="ARBA00023310"/>
    </source>
</evidence>